<proteinExistence type="inferred from homology"/>
<keyword evidence="5" id="KW-0862">Zinc</keyword>
<dbReference type="GO" id="GO:0046872">
    <property type="term" value="F:metal ion binding"/>
    <property type="evidence" value="ECO:0007669"/>
    <property type="project" value="UniProtKB-KW"/>
</dbReference>
<dbReference type="Pfam" id="PF01641">
    <property type="entry name" value="SelR"/>
    <property type="match status" value="1"/>
</dbReference>
<feature type="region of interest" description="Disordered" evidence="6">
    <location>
        <begin position="1"/>
        <end position="24"/>
    </location>
</feature>
<keyword evidence="3 5" id="KW-0560">Oxidoreductase</keyword>
<evidence type="ECO:0000256" key="3">
    <source>
        <dbReference type="ARBA" id="ARBA00023002"/>
    </source>
</evidence>
<dbReference type="NCBIfam" id="TIGR00357">
    <property type="entry name" value="peptide-methionine (R)-S-oxide reductase MsrB"/>
    <property type="match status" value="1"/>
</dbReference>
<sequence>MLAHRTSTALRRAPASQAAPARPARQLRLQTRANFVKWLFNGRHSKHWEPREGSTPRKISRSGYDVTPLTKEERDERAAALTPFEQYVVLQAGTERPWTGQTTNGFSHDNKRRGVYVSAVGGLPLFSSATKFESGSGWPSFYAPIDPEHVIEILDTSIPFMPRMEVVDARSGAHLGHVFNDGPSPTFKRYCINAAALKFVPEDEELPAESKPVSDN</sequence>
<dbReference type="InterPro" id="IPR028427">
    <property type="entry name" value="Met_Sox_Rdtase_MsrB"/>
</dbReference>
<dbReference type="PROSITE" id="PS51790">
    <property type="entry name" value="MSRB"/>
    <property type="match status" value="1"/>
</dbReference>
<evidence type="ECO:0000256" key="1">
    <source>
        <dbReference type="ARBA" id="ARBA00007174"/>
    </source>
</evidence>
<comment type="function">
    <text evidence="5">Catalyzes the reduction of methionine sulfoxide (MetSO) to methionine in proteins. Plays a protective role against oxidative stress by restoring activity to proteins that have been inactivated by methionine oxidation. MSRB family specifically reduces the MetSO R-enantiomer.</text>
</comment>
<dbReference type="GO" id="GO:0006979">
    <property type="term" value="P:response to oxidative stress"/>
    <property type="evidence" value="ECO:0007669"/>
    <property type="project" value="InterPro"/>
</dbReference>
<evidence type="ECO:0000313" key="8">
    <source>
        <dbReference type="EMBL" id="KAG2498134.1"/>
    </source>
</evidence>
<dbReference type="EC" id="1.8.4.12" evidence="2 5"/>
<name>A0A835YAI0_9CHLO</name>
<keyword evidence="5" id="KW-0479">Metal-binding</keyword>
<dbReference type="InterPro" id="IPR011057">
    <property type="entry name" value="Mss4-like_sf"/>
</dbReference>
<dbReference type="AlphaFoldDB" id="A0A835YAI0"/>
<gene>
    <name evidence="8" type="ORF">HYH03_003892</name>
</gene>
<reference evidence="8" key="1">
    <citation type="journal article" date="2020" name="bioRxiv">
        <title>Comparative genomics of Chlamydomonas.</title>
        <authorList>
            <person name="Craig R.J."/>
            <person name="Hasan A.R."/>
            <person name="Ness R.W."/>
            <person name="Keightley P.D."/>
        </authorList>
    </citation>
    <scope>NUCLEOTIDE SEQUENCE</scope>
    <source>
        <strain evidence="8">CCAP 11/70</strain>
    </source>
</reference>
<dbReference type="Gene3D" id="2.170.150.20">
    <property type="entry name" value="Peptide methionine sulfoxide reductase"/>
    <property type="match status" value="1"/>
</dbReference>
<keyword evidence="9" id="KW-1185">Reference proteome</keyword>
<comment type="cofactor">
    <cofactor evidence="5">
        <name>Zn(2+)</name>
        <dbReference type="ChEBI" id="CHEBI:29105"/>
    </cofactor>
    <text evidence="5">Binds 1 zinc ion per subunit.</text>
</comment>
<evidence type="ECO:0000256" key="4">
    <source>
        <dbReference type="ARBA" id="ARBA00048488"/>
    </source>
</evidence>
<accession>A0A835YAI0</accession>
<dbReference type="GO" id="GO:0030091">
    <property type="term" value="P:protein repair"/>
    <property type="evidence" value="ECO:0007669"/>
    <property type="project" value="InterPro"/>
</dbReference>
<protein>
    <recommendedName>
        <fullName evidence="2 5">Peptide-methionine (R)-S-oxide reductase</fullName>
        <ecNumber evidence="2 5">1.8.4.12</ecNumber>
    </recommendedName>
</protein>
<dbReference type="SUPFAM" id="SSF51316">
    <property type="entry name" value="Mss4-like"/>
    <property type="match status" value="1"/>
</dbReference>
<dbReference type="PANTHER" id="PTHR10173:SF52">
    <property type="entry name" value="METHIONINE-R-SULFOXIDE REDUCTASE B1"/>
    <property type="match status" value="1"/>
</dbReference>
<feature type="region of interest" description="Disordered" evidence="6">
    <location>
        <begin position="46"/>
        <end position="65"/>
    </location>
</feature>
<dbReference type="GO" id="GO:0005737">
    <property type="term" value="C:cytoplasm"/>
    <property type="evidence" value="ECO:0007669"/>
    <property type="project" value="TreeGrafter"/>
</dbReference>
<comment type="catalytic activity">
    <reaction evidence="4 5">
        <text>L-methionyl-[protein] + [thioredoxin]-disulfide + H2O = L-methionyl-(R)-S-oxide-[protein] + [thioredoxin]-dithiol</text>
        <dbReference type="Rhea" id="RHEA:24164"/>
        <dbReference type="Rhea" id="RHEA-COMP:10698"/>
        <dbReference type="Rhea" id="RHEA-COMP:10700"/>
        <dbReference type="Rhea" id="RHEA-COMP:12313"/>
        <dbReference type="Rhea" id="RHEA-COMP:12314"/>
        <dbReference type="ChEBI" id="CHEBI:15377"/>
        <dbReference type="ChEBI" id="CHEBI:16044"/>
        <dbReference type="ChEBI" id="CHEBI:29950"/>
        <dbReference type="ChEBI" id="CHEBI:45764"/>
        <dbReference type="ChEBI" id="CHEBI:50058"/>
        <dbReference type="EC" id="1.8.4.12"/>
    </reaction>
</comment>
<evidence type="ECO:0000313" key="9">
    <source>
        <dbReference type="Proteomes" id="UP000612055"/>
    </source>
</evidence>
<evidence type="ECO:0000256" key="2">
    <source>
        <dbReference type="ARBA" id="ARBA00012499"/>
    </source>
</evidence>
<dbReference type="InterPro" id="IPR002579">
    <property type="entry name" value="Met_Sox_Rdtase_MsrB_dom"/>
</dbReference>
<organism evidence="8 9">
    <name type="scientific">Edaphochlamys debaryana</name>
    <dbReference type="NCBI Taxonomy" id="47281"/>
    <lineage>
        <taxon>Eukaryota</taxon>
        <taxon>Viridiplantae</taxon>
        <taxon>Chlorophyta</taxon>
        <taxon>core chlorophytes</taxon>
        <taxon>Chlorophyceae</taxon>
        <taxon>CS clade</taxon>
        <taxon>Chlamydomonadales</taxon>
        <taxon>Chlamydomonadales incertae sedis</taxon>
        <taxon>Edaphochlamys</taxon>
    </lineage>
</organism>
<evidence type="ECO:0000259" key="7">
    <source>
        <dbReference type="PROSITE" id="PS51790"/>
    </source>
</evidence>
<comment type="similarity">
    <text evidence="1 5">Belongs to the MsrB Met sulfoxide reductase family.</text>
</comment>
<evidence type="ECO:0000256" key="6">
    <source>
        <dbReference type="SAM" id="MobiDB-lite"/>
    </source>
</evidence>
<comment type="caution">
    <text evidence="8">The sequence shown here is derived from an EMBL/GenBank/DDBJ whole genome shotgun (WGS) entry which is preliminary data.</text>
</comment>
<dbReference type="Proteomes" id="UP000612055">
    <property type="component" value="Unassembled WGS sequence"/>
</dbReference>
<dbReference type="GO" id="GO:0033743">
    <property type="term" value="F:peptide-methionine (R)-S-oxide reductase activity"/>
    <property type="evidence" value="ECO:0007669"/>
    <property type="project" value="UniProtKB-EC"/>
</dbReference>
<feature type="domain" description="MsrB" evidence="7">
    <location>
        <begin position="74"/>
        <end position="202"/>
    </location>
</feature>
<dbReference type="EMBL" id="JAEHOE010000011">
    <property type="protein sequence ID" value="KAG2498134.1"/>
    <property type="molecule type" value="Genomic_DNA"/>
</dbReference>
<dbReference type="PANTHER" id="PTHR10173">
    <property type="entry name" value="METHIONINE SULFOXIDE REDUCTASE"/>
    <property type="match status" value="1"/>
</dbReference>
<evidence type="ECO:0000256" key="5">
    <source>
        <dbReference type="RuleBase" id="RU365044"/>
    </source>
</evidence>
<feature type="compositionally biased region" description="Low complexity" evidence="6">
    <location>
        <begin position="9"/>
        <end position="24"/>
    </location>
</feature>
<dbReference type="OrthoDB" id="44061at2759"/>